<evidence type="ECO:0000256" key="9">
    <source>
        <dbReference type="ARBA" id="ARBA00023157"/>
    </source>
</evidence>
<keyword evidence="13" id="KW-1133">Transmembrane helix</keyword>
<accession>A0A8T0VGN9</accession>
<dbReference type="InterPro" id="IPR001881">
    <property type="entry name" value="EGF-like_Ca-bd_dom"/>
</dbReference>
<dbReference type="Pfam" id="PF07714">
    <property type="entry name" value="PK_Tyr_Ser-Thr"/>
    <property type="match status" value="1"/>
</dbReference>
<dbReference type="Pfam" id="PF07645">
    <property type="entry name" value="EGF_CA"/>
    <property type="match status" value="1"/>
</dbReference>
<organism evidence="17 18">
    <name type="scientific">Panicum virgatum</name>
    <name type="common">Blackwell switchgrass</name>
    <dbReference type="NCBI Taxonomy" id="38727"/>
    <lineage>
        <taxon>Eukaryota</taxon>
        <taxon>Viridiplantae</taxon>
        <taxon>Streptophyta</taxon>
        <taxon>Embryophyta</taxon>
        <taxon>Tracheophyta</taxon>
        <taxon>Spermatophyta</taxon>
        <taxon>Magnoliopsida</taxon>
        <taxon>Liliopsida</taxon>
        <taxon>Poales</taxon>
        <taxon>Poaceae</taxon>
        <taxon>PACMAD clade</taxon>
        <taxon>Panicoideae</taxon>
        <taxon>Panicodae</taxon>
        <taxon>Paniceae</taxon>
        <taxon>Panicinae</taxon>
        <taxon>Panicum</taxon>
        <taxon>Panicum sect. Hiantes</taxon>
    </lineage>
</organism>
<evidence type="ECO:0000256" key="7">
    <source>
        <dbReference type="ARBA" id="ARBA00022741"/>
    </source>
</evidence>
<evidence type="ECO:0000256" key="8">
    <source>
        <dbReference type="ARBA" id="ARBA00022840"/>
    </source>
</evidence>
<evidence type="ECO:0000256" key="14">
    <source>
        <dbReference type="SAM" id="SignalP"/>
    </source>
</evidence>
<proteinExistence type="predicted"/>
<dbReference type="PANTHER" id="PTHR27005:SF264">
    <property type="entry name" value="PROTEIN KINASE DOMAIN-CONTAINING PROTEIN"/>
    <property type="match status" value="1"/>
</dbReference>
<dbReference type="PROSITE" id="PS50011">
    <property type="entry name" value="PROTEIN_KINASE_DOM"/>
    <property type="match status" value="1"/>
</dbReference>
<keyword evidence="5 14" id="KW-0732">Signal</keyword>
<dbReference type="InterPro" id="IPR045274">
    <property type="entry name" value="WAK-like"/>
</dbReference>
<keyword evidence="2" id="KW-0418">Kinase</keyword>
<keyword evidence="8 12" id="KW-0067">ATP-binding</keyword>
<dbReference type="InterPro" id="IPR000719">
    <property type="entry name" value="Prot_kinase_dom"/>
</dbReference>
<dbReference type="InterPro" id="IPR017441">
    <property type="entry name" value="Protein_kinase_ATP_BS"/>
</dbReference>
<evidence type="ECO:0000256" key="10">
    <source>
        <dbReference type="ARBA" id="ARBA00023180"/>
    </source>
</evidence>
<dbReference type="InterPro" id="IPR000152">
    <property type="entry name" value="EGF-type_Asp/Asn_hydroxyl_site"/>
</dbReference>
<evidence type="ECO:0000256" key="13">
    <source>
        <dbReference type="SAM" id="Phobius"/>
    </source>
</evidence>
<evidence type="ECO:0000313" key="18">
    <source>
        <dbReference type="Proteomes" id="UP000823388"/>
    </source>
</evidence>
<feature type="domain" description="EGF-like" evidence="16">
    <location>
        <begin position="315"/>
        <end position="352"/>
    </location>
</feature>
<dbReference type="Pfam" id="PF13947">
    <property type="entry name" value="GUB_WAK_bind"/>
    <property type="match status" value="1"/>
</dbReference>
<evidence type="ECO:0000256" key="11">
    <source>
        <dbReference type="PROSITE-ProRule" id="PRU00076"/>
    </source>
</evidence>
<evidence type="ECO:0000313" key="17">
    <source>
        <dbReference type="EMBL" id="KAG2634390.1"/>
    </source>
</evidence>
<comment type="caution">
    <text evidence="11">Lacks conserved residue(s) required for the propagation of feature annotation.</text>
</comment>
<dbReference type="InterPro" id="IPR000742">
    <property type="entry name" value="EGF"/>
</dbReference>
<dbReference type="InterPro" id="IPR001245">
    <property type="entry name" value="Ser-Thr/Tyr_kinase_cat_dom"/>
</dbReference>
<evidence type="ECO:0000256" key="5">
    <source>
        <dbReference type="ARBA" id="ARBA00022729"/>
    </source>
</evidence>
<dbReference type="InterPro" id="IPR018097">
    <property type="entry name" value="EGF_Ca-bd_CS"/>
</dbReference>
<dbReference type="SUPFAM" id="SSF57184">
    <property type="entry name" value="Growth factor receptor domain"/>
    <property type="match status" value="1"/>
</dbReference>
<dbReference type="GO" id="GO:0005524">
    <property type="term" value="F:ATP binding"/>
    <property type="evidence" value="ECO:0007669"/>
    <property type="project" value="UniProtKB-UniRule"/>
</dbReference>
<comment type="subcellular location">
    <subcellularLocation>
        <location evidence="1">Membrane</location>
        <topology evidence="1">Single-pass type I membrane protein</topology>
    </subcellularLocation>
</comment>
<evidence type="ECO:0000256" key="4">
    <source>
        <dbReference type="ARBA" id="ARBA00022679"/>
    </source>
</evidence>
<keyword evidence="6" id="KW-0677">Repeat</keyword>
<keyword evidence="9" id="KW-1015">Disulfide bond</keyword>
<evidence type="ECO:0000256" key="1">
    <source>
        <dbReference type="ARBA" id="ARBA00004479"/>
    </source>
</evidence>
<keyword evidence="4" id="KW-0808">Transferase</keyword>
<dbReference type="InterPro" id="IPR009030">
    <property type="entry name" value="Growth_fac_rcpt_cys_sf"/>
</dbReference>
<dbReference type="SMART" id="SM00181">
    <property type="entry name" value="EGF"/>
    <property type="match status" value="2"/>
</dbReference>
<evidence type="ECO:0000259" key="16">
    <source>
        <dbReference type="PROSITE" id="PS50026"/>
    </source>
</evidence>
<evidence type="ECO:0000256" key="3">
    <source>
        <dbReference type="ARBA" id="ARBA00022536"/>
    </source>
</evidence>
<feature type="transmembrane region" description="Helical" evidence="13">
    <location>
        <begin position="359"/>
        <end position="382"/>
    </location>
</feature>
<dbReference type="PROSITE" id="PS50026">
    <property type="entry name" value="EGF_3"/>
    <property type="match status" value="1"/>
</dbReference>
<dbReference type="GO" id="GO:0030247">
    <property type="term" value="F:polysaccharide binding"/>
    <property type="evidence" value="ECO:0007669"/>
    <property type="project" value="InterPro"/>
</dbReference>
<dbReference type="Proteomes" id="UP000823388">
    <property type="component" value="Chromosome 2N"/>
</dbReference>
<keyword evidence="18" id="KW-1185">Reference proteome</keyword>
<dbReference type="InterPro" id="IPR011009">
    <property type="entry name" value="Kinase-like_dom_sf"/>
</dbReference>
<dbReference type="SUPFAM" id="SSF56112">
    <property type="entry name" value="Protein kinase-like (PK-like)"/>
    <property type="match status" value="1"/>
</dbReference>
<dbReference type="InterPro" id="IPR025287">
    <property type="entry name" value="WAK_GUB"/>
</dbReference>
<keyword evidence="13" id="KW-0472">Membrane</keyword>
<dbReference type="PROSITE" id="PS00010">
    <property type="entry name" value="ASX_HYDROXYL"/>
    <property type="match status" value="1"/>
</dbReference>
<dbReference type="EMBL" id="CM029040">
    <property type="protein sequence ID" value="KAG2634390.1"/>
    <property type="molecule type" value="Genomic_DNA"/>
</dbReference>
<feature type="binding site" evidence="12">
    <location>
        <position position="458"/>
    </location>
    <ligand>
        <name>ATP</name>
        <dbReference type="ChEBI" id="CHEBI:30616"/>
    </ligand>
</feature>
<dbReference type="GO" id="GO:0005509">
    <property type="term" value="F:calcium ion binding"/>
    <property type="evidence" value="ECO:0007669"/>
    <property type="project" value="InterPro"/>
</dbReference>
<keyword evidence="7 12" id="KW-0547">Nucleotide-binding</keyword>
<evidence type="ECO:0000256" key="6">
    <source>
        <dbReference type="ARBA" id="ARBA00022737"/>
    </source>
</evidence>
<feature type="chain" id="PRO_5035882274" evidence="14">
    <location>
        <begin position="33"/>
        <end position="558"/>
    </location>
</feature>
<gene>
    <name evidence="17" type="ORF">PVAP13_2NG168900</name>
</gene>
<keyword evidence="10" id="KW-0325">Glycoprotein</keyword>
<dbReference type="Gene3D" id="1.10.510.10">
    <property type="entry name" value="Transferase(Phosphotransferase) domain 1"/>
    <property type="match status" value="1"/>
</dbReference>
<name>A0A8T0VGN9_PANVG</name>
<dbReference type="GO" id="GO:0005886">
    <property type="term" value="C:plasma membrane"/>
    <property type="evidence" value="ECO:0007669"/>
    <property type="project" value="TreeGrafter"/>
</dbReference>
<dbReference type="Gene3D" id="2.90.20.10">
    <property type="entry name" value="Plasmodium vivax P25 domain"/>
    <property type="match status" value="1"/>
</dbReference>
<dbReference type="CDD" id="cd00054">
    <property type="entry name" value="EGF_CA"/>
    <property type="match status" value="1"/>
</dbReference>
<keyword evidence="3 11" id="KW-0245">EGF-like domain</keyword>
<dbReference type="PROSITE" id="PS01187">
    <property type="entry name" value="EGF_CA"/>
    <property type="match status" value="1"/>
</dbReference>
<dbReference type="AlphaFoldDB" id="A0A8T0VGN9"/>
<feature type="signal peptide" evidence="14">
    <location>
        <begin position="1"/>
        <end position="32"/>
    </location>
</feature>
<evidence type="ECO:0000256" key="12">
    <source>
        <dbReference type="PROSITE-ProRule" id="PRU10141"/>
    </source>
</evidence>
<dbReference type="PROSITE" id="PS00107">
    <property type="entry name" value="PROTEIN_KINASE_ATP"/>
    <property type="match status" value="1"/>
</dbReference>
<keyword evidence="2" id="KW-0723">Serine/threonine-protein kinase</keyword>
<dbReference type="InterPro" id="IPR049883">
    <property type="entry name" value="NOTCH1_EGF-like"/>
</dbReference>
<dbReference type="SMART" id="SM00179">
    <property type="entry name" value="EGF_CA"/>
    <property type="match status" value="1"/>
</dbReference>
<reference evidence="17" key="1">
    <citation type="submission" date="2020-05" db="EMBL/GenBank/DDBJ databases">
        <title>WGS assembly of Panicum virgatum.</title>
        <authorList>
            <person name="Lovell J.T."/>
            <person name="Jenkins J."/>
            <person name="Shu S."/>
            <person name="Juenger T.E."/>
            <person name="Schmutz J."/>
        </authorList>
    </citation>
    <scope>NUCLEOTIDE SEQUENCE</scope>
    <source>
        <strain evidence="17">AP13</strain>
    </source>
</reference>
<keyword evidence="13" id="KW-0812">Transmembrane</keyword>
<dbReference type="FunFam" id="2.10.25.10:FF:000563">
    <property type="entry name" value="Wall-associated receptor kinase-like 8"/>
    <property type="match status" value="1"/>
</dbReference>
<evidence type="ECO:0000256" key="2">
    <source>
        <dbReference type="ARBA" id="ARBA00022527"/>
    </source>
</evidence>
<comment type="caution">
    <text evidence="17">The sequence shown here is derived from an EMBL/GenBank/DDBJ whole genome shotgun (WGS) entry which is preliminary data.</text>
</comment>
<sequence>MGFNFIFQPKSMEVIVMLGLGLLLVAANCTAATTVPSSECQKQCGNIEIPYPFGIGTNCSMAGGFGVTCQPDQNGFSKPFIGGRELLGISLTNSMIRVLNPITTFCYNDTTLEQLMVNETTTVRSDDIDRNSPFRFSETHNKFTVIGCNTLGLIGNNNSGSEYQSGCFTYCATTTLSVNSCSGMDCCQTPIPKGMDFNVVALGVIKGDNTSQTWKGFGEQCRYAVLMETAAFSFRTQYITMREFSEMAAGRAPAVLDWSVRNETCEVAERNLSGSYACLSANSRCADSTSRSAGYVCNCSQGYEGNPYLPDGCKDVDECNQGRPCPSDGVCHNTVGGYRCSCPTGRKYSHSNNTCVPDAGLIIGVTVGFLGLMIFSFCGYMIRQKRKLKKVKQEYFRQHGGLILFETMKSEKGLAFTVFSEDELRQATNNYDKSRIIGKGGNGTVYNGVVKGKPVAIKRCTLIDERQKKEFGQEMLILSQINHKNIVKLLGCFLEVDVPVLVYEYIPNGTMYELIHGRNQEQQISFSTVLRVAQEAAEGLSFLASYILPHLPQFSMVT</sequence>
<protein>
    <submittedName>
        <fullName evidence="17">Uncharacterized protein</fullName>
    </submittedName>
</protein>
<dbReference type="GO" id="GO:0004674">
    <property type="term" value="F:protein serine/threonine kinase activity"/>
    <property type="evidence" value="ECO:0007669"/>
    <property type="project" value="UniProtKB-KW"/>
</dbReference>
<feature type="domain" description="Protein kinase" evidence="15">
    <location>
        <begin position="431"/>
        <end position="558"/>
    </location>
</feature>
<evidence type="ECO:0000259" key="15">
    <source>
        <dbReference type="PROSITE" id="PS50011"/>
    </source>
</evidence>
<dbReference type="PANTHER" id="PTHR27005">
    <property type="entry name" value="WALL-ASSOCIATED RECEPTOR KINASE-LIKE 21"/>
    <property type="match status" value="1"/>
</dbReference>
<dbReference type="GO" id="GO:0007166">
    <property type="term" value="P:cell surface receptor signaling pathway"/>
    <property type="evidence" value="ECO:0007669"/>
    <property type="project" value="InterPro"/>
</dbReference>